<keyword evidence="2" id="KW-1185">Reference proteome</keyword>
<evidence type="ECO:0000313" key="1">
    <source>
        <dbReference type="EMBL" id="MFD1037253.1"/>
    </source>
</evidence>
<name>A0ABW3LFS5_9BACI</name>
<proteinExistence type="predicted"/>
<gene>
    <name evidence="1" type="ORF">ACFQ3N_02285</name>
</gene>
<protein>
    <submittedName>
        <fullName evidence="1">Uncharacterized protein</fullName>
    </submittedName>
</protein>
<accession>A0ABW3LFS5</accession>
<dbReference type="EMBL" id="JBHTKJ010000007">
    <property type="protein sequence ID" value="MFD1037253.1"/>
    <property type="molecule type" value="Genomic_DNA"/>
</dbReference>
<organism evidence="1 2">
    <name type="scientific">Virgibacillus byunsanensis</name>
    <dbReference type="NCBI Taxonomy" id="570945"/>
    <lineage>
        <taxon>Bacteria</taxon>
        <taxon>Bacillati</taxon>
        <taxon>Bacillota</taxon>
        <taxon>Bacilli</taxon>
        <taxon>Bacillales</taxon>
        <taxon>Bacillaceae</taxon>
        <taxon>Virgibacillus</taxon>
    </lineage>
</organism>
<comment type="caution">
    <text evidence="1">The sequence shown here is derived from an EMBL/GenBank/DDBJ whole genome shotgun (WGS) entry which is preliminary data.</text>
</comment>
<dbReference type="Proteomes" id="UP001597040">
    <property type="component" value="Unassembled WGS sequence"/>
</dbReference>
<dbReference type="RefSeq" id="WP_390359155.1">
    <property type="nucleotide sequence ID" value="NZ_JBHTKJ010000007.1"/>
</dbReference>
<evidence type="ECO:0000313" key="2">
    <source>
        <dbReference type="Proteomes" id="UP001597040"/>
    </source>
</evidence>
<reference evidence="2" key="1">
    <citation type="journal article" date="2019" name="Int. J. Syst. Evol. Microbiol.">
        <title>The Global Catalogue of Microorganisms (GCM) 10K type strain sequencing project: providing services to taxonomists for standard genome sequencing and annotation.</title>
        <authorList>
            <consortium name="The Broad Institute Genomics Platform"/>
            <consortium name="The Broad Institute Genome Sequencing Center for Infectious Disease"/>
            <person name="Wu L."/>
            <person name="Ma J."/>
        </authorList>
    </citation>
    <scope>NUCLEOTIDE SEQUENCE [LARGE SCALE GENOMIC DNA]</scope>
    <source>
        <strain evidence="2">CCUG 56754</strain>
    </source>
</reference>
<sequence>MSFFSKDVENELLEALDRKDEVMFIVNGKLISIEAENKPLKSKKAESLANQIEKNPELKASLNRYIKNPNMQKYTKDELKGIRHARRE</sequence>